<dbReference type="GO" id="GO:0009898">
    <property type="term" value="C:cytoplasmic side of plasma membrane"/>
    <property type="evidence" value="ECO:0007669"/>
    <property type="project" value="TreeGrafter"/>
</dbReference>
<proteinExistence type="evidence at transcript level"/>
<dbReference type="GO" id="GO:0006900">
    <property type="term" value="P:vesicle budding from membrane"/>
    <property type="evidence" value="ECO:0007669"/>
    <property type="project" value="TreeGrafter"/>
</dbReference>
<keyword evidence="4" id="KW-0813">Transport</keyword>
<dbReference type="GO" id="GO:0005635">
    <property type="term" value="C:nuclear envelope"/>
    <property type="evidence" value="ECO:0007669"/>
    <property type="project" value="UniProtKB-SubCell"/>
</dbReference>
<feature type="domain" description="CHMP7 winged helix" evidence="13">
    <location>
        <begin position="149"/>
        <end position="218"/>
    </location>
</feature>
<feature type="region of interest" description="Disordered" evidence="12">
    <location>
        <begin position="405"/>
        <end position="430"/>
    </location>
</feature>
<evidence type="ECO:0000256" key="9">
    <source>
        <dbReference type="ARBA" id="ARBA00041077"/>
    </source>
</evidence>
<dbReference type="Gene3D" id="6.10.140.1230">
    <property type="match status" value="1"/>
</dbReference>
<dbReference type="Pfam" id="PF25239">
    <property type="entry name" value="WHD_CHMP7"/>
    <property type="match status" value="1"/>
</dbReference>
<accession>A0A2L2Y6A8</accession>
<dbReference type="PANTHER" id="PTHR22761:SF21">
    <property type="entry name" value="CHARGED MULTIVESICULAR BODY PROTEIN 7"/>
    <property type="match status" value="1"/>
</dbReference>
<evidence type="ECO:0000256" key="3">
    <source>
        <dbReference type="ARBA" id="ARBA00006190"/>
    </source>
</evidence>
<keyword evidence="8" id="KW-0539">Nucleus</keyword>
<comment type="similarity">
    <text evidence="3">Belongs to the SNF7 family.</text>
</comment>
<keyword evidence="6" id="KW-0653">Protein transport</keyword>
<feature type="coiled-coil region" evidence="11">
    <location>
        <begin position="235"/>
        <end position="269"/>
    </location>
</feature>
<protein>
    <recommendedName>
        <fullName evidence="9">Charged multivesicular body protein 7</fullName>
    </recommendedName>
    <alternativeName>
        <fullName evidence="10">Chromatin-modifying protein 7</fullName>
    </alternativeName>
</protein>
<name>A0A2L2Y6A8_PARTP</name>
<dbReference type="GeneID" id="107445901"/>
<dbReference type="GO" id="GO:0032511">
    <property type="term" value="P:late endosome to vacuole transport via multivesicular body sorting pathway"/>
    <property type="evidence" value="ECO:0007669"/>
    <property type="project" value="TreeGrafter"/>
</dbReference>
<dbReference type="Pfam" id="PF25880">
    <property type="entry name" value="WHD_CHMP7_1st"/>
    <property type="match status" value="1"/>
</dbReference>
<evidence type="ECO:0000256" key="5">
    <source>
        <dbReference type="ARBA" id="ARBA00022490"/>
    </source>
</evidence>
<reference evidence="14" key="1">
    <citation type="journal article" date="2016" name="Mol. Ecol. Resour.">
        <title>Evaluation of the impact of RNA preservation methods of spiders for de novo transcriptome assembly.</title>
        <authorList>
            <person name="Kono N."/>
            <person name="Nakamura H."/>
            <person name="Ito Y."/>
            <person name="Tomita M."/>
            <person name="Arakawa K."/>
        </authorList>
    </citation>
    <scope>NUCLEOTIDE SEQUENCE</scope>
    <source>
        <tissue evidence="14">Whole body</tissue>
    </source>
</reference>
<dbReference type="Pfam" id="PF03357">
    <property type="entry name" value="Snf7"/>
    <property type="match status" value="1"/>
</dbReference>
<evidence type="ECO:0000256" key="7">
    <source>
        <dbReference type="ARBA" id="ARBA00023054"/>
    </source>
</evidence>
<evidence type="ECO:0000256" key="1">
    <source>
        <dbReference type="ARBA" id="ARBA00004259"/>
    </source>
</evidence>
<evidence type="ECO:0000256" key="12">
    <source>
        <dbReference type="SAM" id="MobiDB-lite"/>
    </source>
</evidence>
<evidence type="ECO:0000313" key="14">
    <source>
        <dbReference type="EMBL" id="LAA03712.1"/>
    </source>
</evidence>
<dbReference type="GO" id="GO:0005771">
    <property type="term" value="C:multivesicular body"/>
    <property type="evidence" value="ECO:0007669"/>
    <property type="project" value="TreeGrafter"/>
</dbReference>
<dbReference type="RefSeq" id="XP_071034188.1">
    <property type="nucleotide sequence ID" value="XM_071178087.1"/>
</dbReference>
<evidence type="ECO:0000256" key="8">
    <source>
        <dbReference type="ARBA" id="ARBA00023242"/>
    </source>
</evidence>
<organism evidence="14">
    <name type="scientific">Parasteatoda tepidariorum</name>
    <name type="common">Common house spider</name>
    <name type="synonym">Achaearanea tepidariorum</name>
    <dbReference type="NCBI Taxonomy" id="114398"/>
    <lineage>
        <taxon>Eukaryota</taxon>
        <taxon>Metazoa</taxon>
        <taxon>Ecdysozoa</taxon>
        <taxon>Arthropoda</taxon>
        <taxon>Chelicerata</taxon>
        <taxon>Arachnida</taxon>
        <taxon>Araneae</taxon>
        <taxon>Araneomorphae</taxon>
        <taxon>Entelegynae</taxon>
        <taxon>Araneoidea</taxon>
        <taxon>Theridiidae</taxon>
        <taxon>Parasteatoda</taxon>
    </lineage>
</organism>
<dbReference type="PANTHER" id="PTHR22761">
    <property type="entry name" value="CHARGED MULTIVESICULAR BODY PROTEIN"/>
    <property type="match status" value="1"/>
</dbReference>
<dbReference type="GO" id="GO:0000815">
    <property type="term" value="C:ESCRT III complex"/>
    <property type="evidence" value="ECO:0007669"/>
    <property type="project" value="TreeGrafter"/>
</dbReference>
<dbReference type="AlphaFoldDB" id="A0A2L2Y6A8"/>
<evidence type="ECO:0000256" key="10">
    <source>
        <dbReference type="ARBA" id="ARBA00041629"/>
    </source>
</evidence>
<dbReference type="GO" id="GO:0015031">
    <property type="term" value="P:protein transport"/>
    <property type="evidence" value="ECO:0007669"/>
    <property type="project" value="UniProtKB-KW"/>
</dbReference>
<keyword evidence="5" id="KW-0963">Cytoplasm</keyword>
<sequence>MIPELNFNSSDFPNTWKDDIRMNFLFAPFRERFINPEGWDGKMNFWTTTIQELCIKSQSPLISQVSLCAALHRKGKQPQCLDVVLDNMFRQGLILSVDEFNKAANLNQGWLRWGLDVLVQKPVVWGFSSVQSLLSWSKKDATYVVLSVVKDLAAKLLKRYRDLVDTKWTDTAVFLDTFREECEDICPMQSFNLALIQLQNDRNAVVFEQDGKKVIKFKKVDEKKVLPLSQVDKGILSLKSAKDTLINDVDELEEKILSCTNSIKQLLKNGYKNKSMMMLKRKKRLEIILEKKTTALDNIESLLYRLRNTGSEKLVLEAYKTGVQAMKGTISGELNLDNVDQVMSDVEEVLDDYREVQATLSKPVEEDNLEEYEDELKELLSMEVKNSSQVMTSDEDLMRRLVALRAPPEVSPPTKKSTKSKGIRVPDNLL</sequence>
<evidence type="ECO:0000256" key="6">
    <source>
        <dbReference type="ARBA" id="ARBA00022927"/>
    </source>
</evidence>
<evidence type="ECO:0000259" key="13">
    <source>
        <dbReference type="Pfam" id="PF25239"/>
    </source>
</evidence>
<dbReference type="InterPro" id="IPR057471">
    <property type="entry name" value="CHMP7_WHD"/>
</dbReference>
<dbReference type="EMBL" id="IAAA01017265">
    <property type="protein sequence ID" value="LAA03712.1"/>
    <property type="molecule type" value="mRNA"/>
</dbReference>
<dbReference type="KEGG" id="ptep:107445901"/>
<dbReference type="InterPro" id="IPR005024">
    <property type="entry name" value="Snf7_fam"/>
</dbReference>
<dbReference type="OrthoDB" id="10250120at2759"/>
<evidence type="ECO:0000256" key="4">
    <source>
        <dbReference type="ARBA" id="ARBA00022448"/>
    </source>
</evidence>
<comment type="subcellular location">
    <subcellularLocation>
        <location evidence="2">Cytoplasm</location>
    </subcellularLocation>
    <subcellularLocation>
        <location evidence="1">Nucleus envelope</location>
    </subcellularLocation>
</comment>
<keyword evidence="7 11" id="KW-0175">Coiled coil</keyword>
<evidence type="ECO:0000256" key="11">
    <source>
        <dbReference type="SAM" id="Coils"/>
    </source>
</evidence>
<evidence type="ECO:0000256" key="2">
    <source>
        <dbReference type="ARBA" id="ARBA00004496"/>
    </source>
</evidence>